<organism evidence="1">
    <name type="scientific">viral metagenome</name>
    <dbReference type="NCBI Taxonomy" id="1070528"/>
    <lineage>
        <taxon>unclassified sequences</taxon>
        <taxon>metagenomes</taxon>
        <taxon>organismal metagenomes</taxon>
    </lineage>
</organism>
<protein>
    <submittedName>
        <fullName evidence="1">Uncharacterized protein</fullName>
    </submittedName>
</protein>
<proteinExistence type="predicted"/>
<name>A0A6C0D254_9ZZZZ</name>
<sequence>MDQSAEISLCSLFDNITIDSLLDIRNKIRQHDGAYRRGDDIIILSHSVRTVRGTLKYTFLDGNPPSFSNFSLYGLDIEEDDAGKSYFLLDGTTPYTLSLLEAQYVLKLMEPEFMPSLYFSHQRGDFFLLNVDGAEKNLFSIPFIVQYIDSNGLLDYVIHYTPIDRDGWCEPITQHQAQVICRIFSITPSELCPYIR</sequence>
<evidence type="ECO:0000313" key="1">
    <source>
        <dbReference type="EMBL" id="QHT10533.1"/>
    </source>
</evidence>
<dbReference type="AlphaFoldDB" id="A0A6C0D254"/>
<accession>A0A6C0D254</accession>
<reference evidence="1" key="1">
    <citation type="journal article" date="2020" name="Nature">
        <title>Giant virus diversity and host interactions through global metagenomics.</title>
        <authorList>
            <person name="Schulz F."/>
            <person name="Roux S."/>
            <person name="Paez-Espino D."/>
            <person name="Jungbluth S."/>
            <person name="Walsh D.A."/>
            <person name="Denef V.J."/>
            <person name="McMahon K.D."/>
            <person name="Konstantinidis K.T."/>
            <person name="Eloe-Fadrosh E.A."/>
            <person name="Kyrpides N.C."/>
            <person name="Woyke T."/>
        </authorList>
    </citation>
    <scope>NUCLEOTIDE SEQUENCE</scope>
    <source>
        <strain evidence="1">GVMAG-M-3300023174-107</strain>
    </source>
</reference>
<dbReference type="EMBL" id="MN739521">
    <property type="protein sequence ID" value="QHT10533.1"/>
    <property type="molecule type" value="Genomic_DNA"/>
</dbReference>